<sequence>MPNCHRSVSLLLIVLCCLLSCQIAESLHPRVINGEDAAAAHCLLNHLPTILVGVTDLSKEFEGKRYKAEYMIPHCRYDQNVHADDVGLIRTAEAIKYGKFIQPITIDWRPVPPGSKLLTTGWGAISYVELSKESSPVEEYPQKLQKITMTAISLEECQHYYSSSGTDDTEGVDVGGLCAFFAGGTCSGDSGGPLVLKGKLVGVVSYGLACGDNIPDVFASMWMYYDFIQTIIRDCLHQECVCREEMLLPHDKLYSESIFASPRPHPRFKRLSLDRQQCVCVRVNLCMCVSGVSRSHLYLDSIRALNHSSLNHRIAAQQRFGPASRDLPSLPRPKCTGWHFLRTAHGILPAPLGGAKPSSSGSGFSSSYSSSSSSSSYCNKVRQVLQMPAERVSRVFCGYTILNNNCNCKRPDLGPAPVRSKRSGPLRSRLPDTEHELDGETSVCQSNGSTDLATDRLADTVRCRLTLLNVKELLQAWAQIPTTGCQAGESLAQTTCFIRRHIWPKRKVFKSENDPSYDKIMIRGSQIYVYVAGDFHFAH</sequence>
<reference evidence="10" key="1">
    <citation type="submission" date="2018-01" db="EMBL/GenBank/DDBJ databases">
        <authorList>
            <person name="Alioto T."/>
            <person name="Alioto T."/>
        </authorList>
    </citation>
    <scope>NUCLEOTIDE SEQUENCE [LARGE SCALE GENOMIC DNA]</scope>
</reference>
<gene>
    <name evidence="9" type="ORF">DGUA_6G006243</name>
</gene>
<dbReference type="GO" id="GO:0006508">
    <property type="term" value="P:proteolysis"/>
    <property type="evidence" value="ECO:0007669"/>
    <property type="project" value="UniProtKB-KW"/>
</dbReference>
<accession>A0A3B0K896</accession>
<dbReference type="InterPro" id="IPR043504">
    <property type="entry name" value="Peptidase_S1_PA_chymotrypsin"/>
</dbReference>
<proteinExistence type="predicted"/>
<dbReference type="CDD" id="cd00190">
    <property type="entry name" value="Tryp_SPc"/>
    <property type="match status" value="1"/>
</dbReference>
<keyword evidence="2 7" id="KW-0732">Signal</keyword>
<dbReference type="Proteomes" id="UP000268350">
    <property type="component" value="Unassembled WGS sequence"/>
</dbReference>
<dbReference type="InterPro" id="IPR001254">
    <property type="entry name" value="Trypsin_dom"/>
</dbReference>
<dbReference type="PANTHER" id="PTHR24276">
    <property type="entry name" value="POLYSERASE-RELATED"/>
    <property type="match status" value="1"/>
</dbReference>
<feature type="compositionally biased region" description="Basic and acidic residues" evidence="6">
    <location>
        <begin position="429"/>
        <end position="438"/>
    </location>
</feature>
<keyword evidence="10" id="KW-1185">Reference proteome</keyword>
<dbReference type="PROSITE" id="PS00135">
    <property type="entry name" value="TRYPSIN_SER"/>
    <property type="match status" value="1"/>
</dbReference>
<evidence type="ECO:0000313" key="9">
    <source>
        <dbReference type="EMBL" id="SPP81241.1"/>
    </source>
</evidence>
<dbReference type="AlphaFoldDB" id="A0A3B0K896"/>
<dbReference type="Gene3D" id="2.40.10.10">
    <property type="entry name" value="Trypsin-like serine proteases"/>
    <property type="match status" value="1"/>
</dbReference>
<evidence type="ECO:0000256" key="2">
    <source>
        <dbReference type="ARBA" id="ARBA00022729"/>
    </source>
</evidence>
<keyword evidence="1" id="KW-0645">Protease</keyword>
<dbReference type="EMBL" id="OUUW01000005">
    <property type="protein sequence ID" value="SPP81241.1"/>
    <property type="molecule type" value="Genomic_DNA"/>
</dbReference>
<feature type="compositionally biased region" description="Low complexity" evidence="6">
    <location>
        <begin position="358"/>
        <end position="375"/>
    </location>
</feature>
<dbReference type="PROSITE" id="PS50240">
    <property type="entry name" value="TRYPSIN_DOM"/>
    <property type="match status" value="1"/>
</dbReference>
<feature type="signal peptide" evidence="7">
    <location>
        <begin position="1"/>
        <end position="26"/>
    </location>
</feature>
<organism evidence="9 10">
    <name type="scientific">Drosophila guanche</name>
    <name type="common">Fruit fly</name>
    <dbReference type="NCBI Taxonomy" id="7266"/>
    <lineage>
        <taxon>Eukaryota</taxon>
        <taxon>Metazoa</taxon>
        <taxon>Ecdysozoa</taxon>
        <taxon>Arthropoda</taxon>
        <taxon>Hexapoda</taxon>
        <taxon>Insecta</taxon>
        <taxon>Pterygota</taxon>
        <taxon>Neoptera</taxon>
        <taxon>Endopterygota</taxon>
        <taxon>Diptera</taxon>
        <taxon>Brachycera</taxon>
        <taxon>Muscomorpha</taxon>
        <taxon>Ephydroidea</taxon>
        <taxon>Drosophilidae</taxon>
        <taxon>Drosophila</taxon>
        <taxon>Sophophora</taxon>
    </lineage>
</organism>
<evidence type="ECO:0000256" key="6">
    <source>
        <dbReference type="SAM" id="MobiDB-lite"/>
    </source>
</evidence>
<dbReference type="STRING" id="7266.A0A3B0K896"/>
<evidence type="ECO:0000256" key="5">
    <source>
        <dbReference type="ARBA" id="ARBA00023157"/>
    </source>
</evidence>
<dbReference type="SUPFAM" id="SSF50494">
    <property type="entry name" value="Trypsin-like serine proteases"/>
    <property type="match status" value="1"/>
</dbReference>
<evidence type="ECO:0000256" key="7">
    <source>
        <dbReference type="SAM" id="SignalP"/>
    </source>
</evidence>
<dbReference type="SMART" id="SM00020">
    <property type="entry name" value="Tryp_SPc"/>
    <property type="match status" value="1"/>
</dbReference>
<name>A0A3B0K896_DROGU</name>
<keyword evidence="4" id="KW-0720">Serine protease</keyword>
<dbReference type="InterPro" id="IPR050430">
    <property type="entry name" value="Peptidase_S1"/>
</dbReference>
<feature type="chain" id="PRO_5017472816" evidence="7">
    <location>
        <begin position="27"/>
        <end position="539"/>
    </location>
</feature>
<protein>
    <submittedName>
        <fullName evidence="9">Blast:Chymotrypsin-1</fullName>
    </submittedName>
</protein>
<dbReference type="InterPro" id="IPR009003">
    <property type="entry name" value="Peptidase_S1_PA"/>
</dbReference>
<feature type="region of interest" description="Disordered" evidence="6">
    <location>
        <begin position="413"/>
        <end position="445"/>
    </location>
</feature>
<evidence type="ECO:0000259" key="8">
    <source>
        <dbReference type="PROSITE" id="PS50240"/>
    </source>
</evidence>
<dbReference type="GO" id="GO:0004252">
    <property type="term" value="F:serine-type endopeptidase activity"/>
    <property type="evidence" value="ECO:0007669"/>
    <property type="project" value="InterPro"/>
</dbReference>
<dbReference type="InterPro" id="IPR033116">
    <property type="entry name" value="TRYPSIN_SER"/>
</dbReference>
<feature type="region of interest" description="Disordered" evidence="6">
    <location>
        <begin position="352"/>
        <end position="375"/>
    </location>
</feature>
<keyword evidence="5" id="KW-1015">Disulfide bond</keyword>
<evidence type="ECO:0000256" key="3">
    <source>
        <dbReference type="ARBA" id="ARBA00022801"/>
    </source>
</evidence>
<dbReference type="PANTHER" id="PTHR24276:SF98">
    <property type="entry name" value="FI18310P1-RELATED"/>
    <property type="match status" value="1"/>
</dbReference>
<dbReference type="Pfam" id="PF00089">
    <property type="entry name" value="Trypsin"/>
    <property type="match status" value="1"/>
</dbReference>
<keyword evidence="3" id="KW-0378">Hydrolase</keyword>
<dbReference type="OrthoDB" id="8440449at2759"/>
<evidence type="ECO:0000256" key="1">
    <source>
        <dbReference type="ARBA" id="ARBA00022670"/>
    </source>
</evidence>
<evidence type="ECO:0000313" key="10">
    <source>
        <dbReference type="Proteomes" id="UP000268350"/>
    </source>
</evidence>
<evidence type="ECO:0000256" key="4">
    <source>
        <dbReference type="ARBA" id="ARBA00022825"/>
    </source>
</evidence>
<feature type="domain" description="Peptidase S1" evidence="8">
    <location>
        <begin position="38"/>
        <end position="233"/>
    </location>
</feature>